<evidence type="ECO:0000313" key="4">
    <source>
        <dbReference type="EMBL" id="MBD1389051.1"/>
    </source>
</evidence>
<dbReference type="InterPro" id="IPR037925">
    <property type="entry name" value="FlgE/F/G-like"/>
</dbReference>
<proteinExistence type="inferred from homology"/>
<keyword evidence="2" id="KW-0732">Signal</keyword>
<keyword evidence="4" id="KW-0966">Cell projection</keyword>
<reference evidence="4" key="1">
    <citation type="submission" date="2020-09" db="EMBL/GenBank/DDBJ databases">
        <title>A novel bacterium of genus Neiella, isolated from South China Sea.</title>
        <authorList>
            <person name="Huang H."/>
            <person name="Mo K."/>
            <person name="Hu Y."/>
        </authorList>
    </citation>
    <scope>NUCLEOTIDE SEQUENCE</scope>
    <source>
        <strain evidence="4">HB171785</strain>
    </source>
</reference>
<accession>A0A8J6QJ34</accession>
<dbReference type="NCBIfam" id="TIGR03506">
    <property type="entry name" value="FlgEFG_subfam"/>
    <property type="match status" value="1"/>
</dbReference>
<dbReference type="AlphaFoldDB" id="A0A8J6QJ34"/>
<evidence type="ECO:0000256" key="2">
    <source>
        <dbReference type="SAM" id="SignalP"/>
    </source>
</evidence>
<organism evidence="4 5">
    <name type="scientific">Neiella litorisoli</name>
    <dbReference type="NCBI Taxonomy" id="2771431"/>
    <lineage>
        <taxon>Bacteria</taxon>
        <taxon>Pseudomonadati</taxon>
        <taxon>Pseudomonadota</taxon>
        <taxon>Gammaproteobacteria</taxon>
        <taxon>Alteromonadales</taxon>
        <taxon>Echinimonadaceae</taxon>
        <taxon>Neiella</taxon>
    </lineage>
</organism>
<evidence type="ECO:0000313" key="5">
    <source>
        <dbReference type="Proteomes" id="UP000638014"/>
    </source>
</evidence>
<evidence type="ECO:0000259" key="3">
    <source>
        <dbReference type="Pfam" id="PF07559"/>
    </source>
</evidence>
<comment type="similarity">
    <text evidence="1">Belongs to the flagella basal body rod proteins family.</text>
</comment>
<dbReference type="SUPFAM" id="SSF117143">
    <property type="entry name" value="Flagellar hook protein flgE"/>
    <property type="match status" value="1"/>
</dbReference>
<dbReference type="Pfam" id="PF07559">
    <property type="entry name" value="FlgE_D2"/>
    <property type="match status" value="1"/>
</dbReference>
<name>A0A8J6QJ34_9GAMM</name>
<dbReference type="GO" id="GO:0009425">
    <property type="term" value="C:bacterial-type flagellum basal body"/>
    <property type="evidence" value="ECO:0007669"/>
    <property type="project" value="UniProtKB-SubCell"/>
</dbReference>
<keyword evidence="4" id="KW-0969">Cilium</keyword>
<dbReference type="PROSITE" id="PS51257">
    <property type="entry name" value="PROKAR_LIPOPROTEIN"/>
    <property type="match status" value="1"/>
</dbReference>
<feature type="chain" id="PRO_5035279122" evidence="2">
    <location>
        <begin position="28"/>
        <end position="345"/>
    </location>
</feature>
<dbReference type="RefSeq" id="WP_191144148.1">
    <property type="nucleotide sequence ID" value="NZ_JACXAF010000006.1"/>
</dbReference>
<gene>
    <name evidence="4" type="ORF">IC617_06385</name>
</gene>
<dbReference type="Proteomes" id="UP000638014">
    <property type="component" value="Unassembled WGS sequence"/>
</dbReference>
<dbReference type="InterPro" id="IPR011491">
    <property type="entry name" value="FlgE_D2"/>
</dbReference>
<protein>
    <submittedName>
        <fullName evidence="4">Flagellar hook-basal body complex protein</fullName>
    </submittedName>
</protein>
<keyword evidence="4" id="KW-0282">Flagellum</keyword>
<evidence type="ECO:0000256" key="1">
    <source>
        <dbReference type="RuleBase" id="RU362116"/>
    </source>
</evidence>
<feature type="signal peptide" evidence="2">
    <location>
        <begin position="1"/>
        <end position="27"/>
    </location>
</feature>
<keyword evidence="5" id="KW-1185">Reference proteome</keyword>
<comment type="subcellular location">
    <subcellularLocation>
        <location evidence="1">Bacterial flagellum basal body</location>
    </subcellularLocation>
</comment>
<feature type="domain" description="Flagellar hook protein FlgE D2" evidence="3">
    <location>
        <begin position="150"/>
        <end position="270"/>
    </location>
</feature>
<keyword evidence="1" id="KW-0975">Bacterial flagellum</keyword>
<dbReference type="EMBL" id="JACXAF010000006">
    <property type="protein sequence ID" value="MBD1389051.1"/>
    <property type="molecule type" value="Genomic_DNA"/>
</dbReference>
<sequence>MQKGILAAAICLSLCACGGSNSSNATSAEGTAFELVSHGADDYFTLTDIAPSEQTPTNVATIYYAQSISVSFDDDGYLRTPQNYYVLSAPTNADGSVISENLTTAKAVQVDFDGDSSAKATSLLSVGVNLPPDAVPEEHLFGKPSSCGFDPDGYNASFSTHVYDSLGEGHQVALYFAKEIEETSTWQMRAVMDCMEMTPVEAQVLDFNESGDLDIDDADRDGMVTTGAAAFEYQGISFDNGADEMLLTIDVSAIIARFGVFEVSKISQDGSPFNQYETMEIHSDGLIQLRRDGGTWPFIGQLLMAGFQYPEHLSEVSEGVWMRTESSGQFHHYGGGNIQPVTYSE</sequence>
<dbReference type="Gene3D" id="2.60.98.20">
    <property type="entry name" value="Flagellar hook protein FlgE"/>
    <property type="match status" value="1"/>
</dbReference>
<dbReference type="InterPro" id="IPR037058">
    <property type="entry name" value="Falgellar_hook_FlgE_sf"/>
</dbReference>
<comment type="caution">
    <text evidence="4">The sequence shown here is derived from an EMBL/GenBank/DDBJ whole genome shotgun (WGS) entry which is preliminary data.</text>
</comment>
<dbReference type="GO" id="GO:0071973">
    <property type="term" value="P:bacterial-type flagellum-dependent cell motility"/>
    <property type="evidence" value="ECO:0007669"/>
    <property type="project" value="UniProtKB-UniRule"/>
</dbReference>
<dbReference type="InterPro" id="IPR020013">
    <property type="entry name" value="Flagellar_FlgE/F/G"/>
</dbReference>